<keyword evidence="4 6" id="KW-0472">Membrane</keyword>
<dbReference type="GO" id="GO:0016020">
    <property type="term" value="C:membrane"/>
    <property type="evidence" value="ECO:0007669"/>
    <property type="project" value="UniProtKB-SubCell"/>
</dbReference>
<evidence type="ECO:0000313" key="9">
    <source>
        <dbReference type="Proteomes" id="UP000316747"/>
    </source>
</evidence>
<dbReference type="PROSITE" id="PS01130">
    <property type="entry name" value="SLC26A"/>
    <property type="match status" value="1"/>
</dbReference>
<feature type="transmembrane region" description="Helical" evidence="6">
    <location>
        <begin position="21"/>
        <end position="40"/>
    </location>
</feature>
<dbReference type="PANTHER" id="PTHR11814">
    <property type="entry name" value="SULFATE TRANSPORTER"/>
    <property type="match status" value="1"/>
</dbReference>
<accession>A0A543HU07</accession>
<keyword evidence="3 6" id="KW-1133">Transmembrane helix</keyword>
<gene>
    <name evidence="8" type="ORF">FBY41_1867</name>
</gene>
<evidence type="ECO:0000256" key="5">
    <source>
        <dbReference type="SAM" id="MobiDB-lite"/>
    </source>
</evidence>
<feature type="transmembrane region" description="Helical" evidence="6">
    <location>
        <begin position="400"/>
        <end position="431"/>
    </location>
</feature>
<dbReference type="CDD" id="cd07042">
    <property type="entry name" value="STAS_SulP_like_sulfate_transporter"/>
    <property type="match status" value="1"/>
</dbReference>
<feature type="transmembrane region" description="Helical" evidence="6">
    <location>
        <begin position="105"/>
        <end position="130"/>
    </location>
</feature>
<dbReference type="InterPro" id="IPR002645">
    <property type="entry name" value="STAS_dom"/>
</dbReference>
<dbReference type="InterPro" id="IPR018045">
    <property type="entry name" value="S04_transporter_CS"/>
</dbReference>
<feature type="transmembrane region" description="Helical" evidence="6">
    <location>
        <begin position="182"/>
        <end position="201"/>
    </location>
</feature>
<dbReference type="Proteomes" id="UP000316747">
    <property type="component" value="Unassembled WGS sequence"/>
</dbReference>
<dbReference type="InterPro" id="IPR001902">
    <property type="entry name" value="SLC26A/SulP_fam"/>
</dbReference>
<dbReference type="OrthoDB" id="9771198at2"/>
<feature type="transmembrane region" description="Helical" evidence="6">
    <location>
        <begin position="255"/>
        <end position="274"/>
    </location>
</feature>
<dbReference type="Gene3D" id="3.30.750.24">
    <property type="entry name" value="STAS domain"/>
    <property type="match status" value="1"/>
</dbReference>
<feature type="transmembrane region" description="Helical" evidence="6">
    <location>
        <begin position="294"/>
        <end position="312"/>
    </location>
</feature>
<evidence type="ECO:0000256" key="2">
    <source>
        <dbReference type="ARBA" id="ARBA00022692"/>
    </source>
</evidence>
<dbReference type="EMBL" id="VFPM01000002">
    <property type="protein sequence ID" value="TQM61847.1"/>
    <property type="molecule type" value="Genomic_DNA"/>
</dbReference>
<evidence type="ECO:0000313" key="8">
    <source>
        <dbReference type="EMBL" id="TQM61847.1"/>
    </source>
</evidence>
<feature type="transmembrane region" description="Helical" evidence="6">
    <location>
        <begin position="332"/>
        <end position="351"/>
    </location>
</feature>
<evidence type="ECO:0000256" key="4">
    <source>
        <dbReference type="ARBA" id="ARBA00023136"/>
    </source>
</evidence>
<dbReference type="Pfam" id="PF01740">
    <property type="entry name" value="STAS"/>
    <property type="match status" value="1"/>
</dbReference>
<dbReference type="SUPFAM" id="SSF52091">
    <property type="entry name" value="SpoIIaa-like"/>
    <property type="match status" value="1"/>
</dbReference>
<evidence type="ECO:0000256" key="6">
    <source>
        <dbReference type="SAM" id="Phobius"/>
    </source>
</evidence>
<proteinExistence type="predicted"/>
<feature type="transmembrane region" description="Helical" evidence="6">
    <location>
        <begin position="358"/>
        <end position="380"/>
    </location>
</feature>
<feature type="transmembrane region" description="Helical" evidence="6">
    <location>
        <begin position="46"/>
        <end position="71"/>
    </location>
</feature>
<evidence type="ECO:0000259" key="7">
    <source>
        <dbReference type="PROSITE" id="PS50801"/>
    </source>
</evidence>
<feature type="region of interest" description="Disordered" evidence="5">
    <location>
        <begin position="565"/>
        <end position="587"/>
    </location>
</feature>
<dbReference type="RefSeq" id="WP_141843756.1">
    <property type="nucleotide sequence ID" value="NZ_VFPM01000002.1"/>
</dbReference>
<dbReference type="InterPro" id="IPR011547">
    <property type="entry name" value="SLC26A/SulP_dom"/>
</dbReference>
<dbReference type="PROSITE" id="PS50801">
    <property type="entry name" value="STAS"/>
    <property type="match status" value="1"/>
</dbReference>
<feature type="transmembrane region" description="Helical" evidence="6">
    <location>
        <begin position="208"/>
        <end position="227"/>
    </location>
</feature>
<feature type="domain" description="STAS" evidence="7">
    <location>
        <begin position="455"/>
        <end position="565"/>
    </location>
</feature>
<evidence type="ECO:0000256" key="1">
    <source>
        <dbReference type="ARBA" id="ARBA00004141"/>
    </source>
</evidence>
<comment type="subcellular location">
    <subcellularLocation>
        <location evidence="1">Membrane</location>
        <topology evidence="1">Multi-pass membrane protein</topology>
    </subcellularLocation>
</comment>
<keyword evidence="9" id="KW-1185">Reference proteome</keyword>
<dbReference type="InterPro" id="IPR036513">
    <property type="entry name" value="STAS_dom_sf"/>
</dbReference>
<name>A0A543HU07_9MICO</name>
<comment type="caution">
    <text evidence="8">The sequence shown here is derived from an EMBL/GenBank/DDBJ whole genome shotgun (WGS) entry which is preliminary data.</text>
</comment>
<dbReference type="GO" id="GO:0008271">
    <property type="term" value="F:secondary active sulfate transmembrane transporter activity"/>
    <property type="evidence" value="ECO:0007669"/>
    <property type="project" value="InterPro"/>
</dbReference>
<reference evidence="8 9" key="1">
    <citation type="submission" date="2019-06" db="EMBL/GenBank/DDBJ databases">
        <title>Genome sequencing of plant associated microbes to promote plant fitness in Sorghum bicolor and Oryza sativa.</title>
        <authorList>
            <person name="Coleman-Derr D."/>
        </authorList>
    </citation>
    <scope>NUCLEOTIDE SEQUENCE [LARGE SCALE GENOMIC DNA]</scope>
    <source>
        <strain evidence="8 9">KV-663</strain>
    </source>
</reference>
<evidence type="ECO:0000256" key="3">
    <source>
        <dbReference type="ARBA" id="ARBA00022989"/>
    </source>
</evidence>
<keyword evidence="2 6" id="KW-0812">Transmembrane</keyword>
<feature type="transmembrane region" description="Helical" evidence="6">
    <location>
        <begin position="78"/>
        <end position="99"/>
    </location>
</feature>
<dbReference type="Pfam" id="PF00916">
    <property type="entry name" value="Sulfate_transp"/>
    <property type="match status" value="1"/>
</dbReference>
<sequence>MTDRTRTTRRPRWLAPSFGGYRRTWLTGDLLAGLTVWAVLVPESLAYATIAGVSPVVGLYAAVPSLILYPLLGSSRHLVVATMSGTAALSASVVADVASQGGADFAATTAALAVVMGLLCALAGVVRMGFIASFISEPVLKGFIIGLALTIIIGQVPALLGIDKPPGSFFEKLWGILGELRDIDWLTTAVGMASLVVILVLKRYLPLVPASLVVVLTGIAAVALFGLDEQGLDIVGPIDSGLPSLALPDVGLDHYLALVGPAFGVLLIGFAEGLGAAKTYAAKEGYDVDPNAELLGMGAANVGSGLFGGMVVNGSLSKTAVNGGAGAKSQVSGLTVAALTVITLLFLTGLFEDLPEAVLAAVVIAAVIELVDIASLSRLYRVWTGPLGRIYRHTTRVDFIAALAALLGVLVFDTLPGLFIGIGVSVIVLLYRSSRPHVARLVRRPGPGDWVDQDRAPEVPPTTDVVVLRVESGLFFANADHVRDTVLDAVRGDTVAVVLDAETIPTIDVTGAGMLVALRDRLAERGIQLLVAKSIGQVRDVVATAEPGADVPGRYDSIDAAIKAARGVSARPEQQPPPPATPGQDGT</sequence>
<feature type="transmembrane region" description="Helical" evidence="6">
    <location>
        <begin position="142"/>
        <end position="162"/>
    </location>
</feature>
<dbReference type="AlphaFoldDB" id="A0A543HU07"/>
<protein>
    <submittedName>
        <fullName evidence="8">High affinity sulfate transporter 1</fullName>
    </submittedName>
</protein>
<organism evidence="8 9">
    <name type="scientific">Humibacillus xanthopallidus</name>
    <dbReference type="NCBI Taxonomy" id="412689"/>
    <lineage>
        <taxon>Bacteria</taxon>
        <taxon>Bacillati</taxon>
        <taxon>Actinomycetota</taxon>
        <taxon>Actinomycetes</taxon>
        <taxon>Micrococcales</taxon>
        <taxon>Intrasporangiaceae</taxon>
        <taxon>Humibacillus</taxon>
    </lineage>
</organism>